<dbReference type="SUPFAM" id="SSF51735">
    <property type="entry name" value="NAD(P)-binding Rossmann-fold domains"/>
    <property type="match status" value="1"/>
</dbReference>
<evidence type="ECO:0000256" key="3">
    <source>
        <dbReference type="ARBA" id="ARBA00023002"/>
    </source>
</evidence>
<gene>
    <name evidence="7" type="primary">paaC_1</name>
    <name evidence="7" type="ORF">GCM10023195_10870</name>
</gene>
<dbReference type="InterPro" id="IPR006108">
    <property type="entry name" value="3HC_DH_C"/>
</dbReference>
<accession>A0ABP8TGE1</accession>
<evidence type="ECO:0000256" key="2">
    <source>
        <dbReference type="ARBA" id="ARBA00009463"/>
    </source>
</evidence>
<dbReference type="EMBL" id="BAABHJ010000002">
    <property type="protein sequence ID" value="GAA4603316.1"/>
    <property type="molecule type" value="Genomic_DNA"/>
</dbReference>
<dbReference type="Gene3D" id="1.10.1040.10">
    <property type="entry name" value="N-(1-d-carboxylethyl)-l-norvaline Dehydrogenase, domain 2"/>
    <property type="match status" value="1"/>
</dbReference>
<organism evidence="7 8">
    <name type="scientific">Actinoallomurus liliacearum</name>
    <dbReference type="NCBI Taxonomy" id="1080073"/>
    <lineage>
        <taxon>Bacteria</taxon>
        <taxon>Bacillati</taxon>
        <taxon>Actinomycetota</taxon>
        <taxon>Actinomycetes</taxon>
        <taxon>Streptosporangiales</taxon>
        <taxon>Thermomonosporaceae</taxon>
        <taxon>Actinoallomurus</taxon>
    </lineage>
</organism>
<evidence type="ECO:0000259" key="6">
    <source>
        <dbReference type="Pfam" id="PF18321"/>
    </source>
</evidence>
<keyword evidence="3" id="KW-0560">Oxidoreductase</keyword>
<dbReference type="Pfam" id="PF18321">
    <property type="entry name" value="3HCDH_RFF"/>
    <property type="match status" value="1"/>
</dbReference>
<dbReference type="InterPro" id="IPR036291">
    <property type="entry name" value="NAD(P)-bd_dom_sf"/>
</dbReference>
<dbReference type="Proteomes" id="UP001500212">
    <property type="component" value="Unassembled WGS sequence"/>
</dbReference>
<feature type="domain" description="3-hydroxyacyl-CoA dehydrogenase C-terminal" evidence="4">
    <location>
        <begin position="182"/>
        <end position="279"/>
    </location>
</feature>
<evidence type="ECO:0000259" key="4">
    <source>
        <dbReference type="Pfam" id="PF00725"/>
    </source>
</evidence>
<dbReference type="SUPFAM" id="SSF48179">
    <property type="entry name" value="6-phosphogluconate dehydrogenase C-terminal domain-like"/>
    <property type="match status" value="2"/>
</dbReference>
<dbReference type="RefSeq" id="WP_345349171.1">
    <property type="nucleotide sequence ID" value="NZ_BAABHJ010000002.1"/>
</dbReference>
<feature type="domain" description="3-hydroxybutyryl-CoA dehydrogenase reduced Rossmann-fold" evidence="6">
    <location>
        <begin position="339"/>
        <end position="406"/>
    </location>
</feature>
<dbReference type="InterPro" id="IPR006176">
    <property type="entry name" value="3-OHacyl-CoA_DH_NAD-bd"/>
</dbReference>
<dbReference type="NCBIfam" id="NF006124">
    <property type="entry name" value="PRK08268.1"/>
    <property type="match status" value="1"/>
</dbReference>
<comment type="caution">
    <text evidence="7">The sequence shown here is derived from an EMBL/GenBank/DDBJ whole genome shotgun (WGS) entry which is preliminary data.</text>
</comment>
<dbReference type="Gene3D" id="3.40.50.720">
    <property type="entry name" value="NAD(P)-binding Rossmann-like Domain"/>
    <property type="match status" value="1"/>
</dbReference>
<dbReference type="InterPro" id="IPR041040">
    <property type="entry name" value="3HCDH_RFF"/>
</dbReference>
<dbReference type="InterPro" id="IPR008927">
    <property type="entry name" value="6-PGluconate_DH-like_C_sf"/>
</dbReference>
<dbReference type="Pfam" id="PF02737">
    <property type="entry name" value="3HCDH_N"/>
    <property type="match status" value="1"/>
</dbReference>
<dbReference type="InterPro" id="IPR013328">
    <property type="entry name" value="6PGD_dom2"/>
</dbReference>
<keyword evidence="8" id="KW-1185">Reference proteome</keyword>
<dbReference type="PANTHER" id="PTHR48075:SF5">
    <property type="entry name" value="3-HYDROXYBUTYRYL-COA DEHYDROGENASE"/>
    <property type="match status" value="1"/>
</dbReference>
<reference evidence="8" key="1">
    <citation type="journal article" date="2019" name="Int. J. Syst. Evol. Microbiol.">
        <title>The Global Catalogue of Microorganisms (GCM) 10K type strain sequencing project: providing services to taxonomists for standard genome sequencing and annotation.</title>
        <authorList>
            <consortium name="The Broad Institute Genomics Platform"/>
            <consortium name="The Broad Institute Genome Sequencing Center for Infectious Disease"/>
            <person name="Wu L."/>
            <person name="Ma J."/>
        </authorList>
    </citation>
    <scope>NUCLEOTIDE SEQUENCE [LARGE SCALE GENOMIC DNA]</scope>
    <source>
        <strain evidence="8">JCM 17938</strain>
    </source>
</reference>
<comment type="pathway">
    <text evidence="1">Lipid metabolism; butanoate metabolism.</text>
</comment>
<sequence length="497" mass="51802">MNDVVAVVGAGTMGTGIAQVAALAGHPVLLLDTVPGAADRAVSGIRERVKTLVTRGKIDADPDALDLTAVDSLDALASAGLVIEAIVEDLAVKRRLFADLERAVGPECVLASNTSSLSPTAIAAGLERPGRVLGLHFFNPVPRMRLVELIAGADTAAGLADWTAALVERWGKTVVRAAATPGFIVNRIARPYYAEAWRLYEERAAAPEVIDAVLTGAGGFPMGPFALMDLIGHDVNEAVTRSVWTAFGQDPRFAPSPAQRALVEAGRYGRKSGRGVYGYGPDAPPPEATPAAPRPVPVGEVTFNGAADLHPLLTRSEVDFRVGALSNDTVVLPSGALLVRSTGTPATELVEEHGRTVIVVDRTLDDATATAVAVAPCDGCPEEALDEAIGLLQAAGLVVHVVDDTPGLIVTRTVAMLVNLAVDALQQGVATAADIDTAMRLGAGHPLGPLAWGDRWGAEIVDEILAALQESYGEPRYRRTPLLRRRALTGATLTGGE</sequence>
<evidence type="ECO:0000313" key="8">
    <source>
        <dbReference type="Proteomes" id="UP001500212"/>
    </source>
</evidence>
<feature type="domain" description="3-hydroxyacyl-CoA dehydrogenase C-terminal" evidence="4">
    <location>
        <begin position="407"/>
        <end position="490"/>
    </location>
</feature>
<proteinExistence type="inferred from homology"/>
<protein>
    <submittedName>
        <fullName evidence="7">3-hydroxyacyl-CoA dehydrogenase PaaC</fullName>
    </submittedName>
</protein>
<comment type="similarity">
    <text evidence="2">Belongs to the 3-hydroxyacyl-CoA dehydrogenase family.</text>
</comment>
<evidence type="ECO:0000259" key="5">
    <source>
        <dbReference type="Pfam" id="PF02737"/>
    </source>
</evidence>
<name>A0ABP8TGE1_9ACTN</name>
<evidence type="ECO:0000256" key="1">
    <source>
        <dbReference type="ARBA" id="ARBA00005086"/>
    </source>
</evidence>
<dbReference type="Gene3D" id="1.10.1040.50">
    <property type="match status" value="1"/>
</dbReference>
<evidence type="ECO:0000313" key="7">
    <source>
        <dbReference type="EMBL" id="GAA4603316.1"/>
    </source>
</evidence>
<dbReference type="PANTHER" id="PTHR48075">
    <property type="entry name" value="3-HYDROXYACYL-COA DEHYDROGENASE FAMILY PROTEIN"/>
    <property type="match status" value="1"/>
</dbReference>
<feature type="domain" description="3-hydroxyacyl-CoA dehydrogenase NAD binding" evidence="5">
    <location>
        <begin position="5"/>
        <end position="177"/>
    </location>
</feature>
<dbReference type="Pfam" id="PF00725">
    <property type="entry name" value="3HCDH"/>
    <property type="match status" value="2"/>
</dbReference>